<dbReference type="AlphaFoldDB" id="A0A0C9W1X7"/>
<dbReference type="Proteomes" id="UP000054279">
    <property type="component" value="Unassembled WGS sequence"/>
</dbReference>
<sequence length="332" mass="37116">MLPVRSTQLISSTSFHLLFKRIMWCFFYEPERLPKSYVKWITSLADMDQRIILALQAIRERRWKYSKPSPACHDILGDLASEMRLNRSLGDPTSLPAYGGKLGNAVWDSLGYDRRRGVGGIPCEIVHCNASGNSCTGNAVLRGIRGFGQALLIYAPVHVLPPLISNPRGLLTDPVPTVVALFRSAAFLSTFISSIWFTVCSVRTLFIARLFPFIPHDFWDGPQGCILAGCLVCGASIGIERGSRRGEIALYVMPRAIRACLPAKWIKSGSWTVRNLERLTFVWSLASLLTMAIHKPEALRGIARWTLGYIMQGKKTRSKKPNQTALEEEHQE</sequence>
<accession>A0A0C9W1X7</accession>
<name>A0A0C9W1X7_SPHS4</name>
<dbReference type="EMBL" id="KN837111">
    <property type="protein sequence ID" value="KIJ45580.1"/>
    <property type="molecule type" value="Genomic_DNA"/>
</dbReference>
<keyword evidence="2" id="KW-1185">Reference proteome</keyword>
<evidence type="ECO:0008006" key="3">
    <source>
        <dbReference type="Google" id="ProtNLM"/>
    </source>
</evidence>
<evidence type="ECO:0000313" key="1">
    <source>
        <dbReference type="EMBL" id="KIJ45580.1"/>
    </source>
</evidence>
<dbReference type="InterPro" id="IPR026749">
    <property type="entry name" value="Tmem135"/>
</dbReference>
<organism evidence="1 2">
    <name type="scientific">Sphaerobolus stellatus (strain SS14)</name>
    <dbReference type="NCBI Taxonomy" id="990650"/>
    <lineage>
        <taxon>Eukaryota</taxon>
        <taxon>Fungi</taxon>
        <taxon>Dikarya</taxon>
        <taxon>Basidiomycota</taxon>
        <taxon>Agaricomycotina</taxon>
        <taxon>Agaricomycetes</taxon>
        <taxon>Phallomycetidae</taxon>
        <taxon>Geastrales</taxon>
        <taxon>Sphaerobolaceae</taxon>
        <taxon>Sphaerobolus</taxon>
    </lineage>
</organism>
<proteinExistence type="predicted"/>
<protein>
    <recommendedName>
        <fullName evidence="3">Transmembrane protein 135 N-terminal domain-containing protein</fullName>
    </recommendedName>
</protein>
<dbReference type="HOGENOM" id="CLU_012946_2_0_1"/>
<dbReference type="PANTHER" id="PTHR12459:SF15">
    <property type="entry name" value="TRANSMEMBRANE PROTEIN 135"/>
    <property type="match status" value="1"/>
</dbReference>
<dbReference type="PANTHER" id="PTHR12459">
    <property type="entry name" value="TRANSMEMBRANE PROTEIN 135-RELATED"/>
    <property type="match status" value="1"/>
</dbReference>
<evidence type="ECO:0000313" key="2">
    <source>
        <dbReference type="Proteomes" id="UP000054279"/>
    </source>
</evidence>
<reference evidence="1 2" key="1">
    <citation type="submission" date="2014-06" db="EMBL/GenBank/DDBJ databases">
        <title>Evolutionary Origins and Diversification of the Mycorrhizal Mutualists.</title>
        <authorList>
            <consortium name="DOE Joint Genome Institute"/>
            <consortium name="Mycorrhizal Genomics Consortium"/>
            <person name="Kohler A."/>
            <person name="Kuo A."/>
            <person name="Nagy L.G."/>
            <person name="Floudas D."/>
            <person name="Copeland A."/>
            <person name="Barry K.W."/>
            <person name="Cichocki N."/>
            <person name="Veneault-Fourrey C."/>
            <person name="LaButti K."/>
            <person name="Lindquist E.A."/>
            <person name="Lipzen A."/>
            <person name="Lundell T."/>
            <person name="Morin E."/>
            <person name="Murat C."/>
            <person name="Riley R."/>
            <person name="Ohm R."/>
            <person name="Sun H."/>
            <person name="Tunlid A."/>
            <person name="Henrissat B."/>
            <person name="Grigoriev I.V."/>
            <person name="Hibbett D.S."/>
            <person name="Martin F."/>
        </authorList>
    </citation>
    <scope>NUCLEOTIDE SEQUENCE [LARGE SCALE GENOMIC DNA]</scope>
    <source>
        <strain evidence="1 2">SS14</strain>
    </source>
</reference>
<gene>
    <name evidence="1" type="ORF">M422DRAFT_166523</name>
</gene>
<dbReference type="OrthoDB" id="4021778at2759"/>